<keyword evidence="1" id="KW-0812">Transmembrane</keyword>
<reference evidence="2" key="1">
    <citation type="submission" date="2020-08" db="EMBL/GenBank/DDBJ databases">
        <title>Multicomponent nature underlies the extraordinary mechanical properties of spider dragline silk.</title>
        <authorList>
            <person name="Kono N."/>
            <person name="Nakamura H."/>
            <person name="Mori M."/>
            <person name="Yoshida Y."/>
            <person name="Ohtoshi R."/>
            <person name="Malay A.D."/>
            <person name="Moran D.A.P."/>
            <person name="Tomita M."/>
            <person name="Numata K."/>
            <person name="Arakawa K."/>
        </authorList>
    </citation>
    <scope>NUCLEOTIDE SEQUENCE</scope>
</reference>
<protein>
    <submittedName>
        <fullName evidence="2">RNase H domain-containing protein</fullName>
    </submittedName>
</protein>
<dbReference type="SUPFAM" id="SSF53098">
    <property type="entry name" value="Ribonuclease H-like"/>
    <property type="match status" value="1"/>
</dbReference>
<comment type="caution">
    <text evidence="2">The sequence shown here is derived from an EMBL/GenBank/DDBJ whole genome shotgun (WGS) entry which is preliminary data.</text>
</comment>
<keyword evidence="1" id="KW-0472">Membrane</keyword>
<name>A0A8X6Q5L8_NEPPI</name>
<proteinExistence type="predicted"/>
<evidence type="ECO:0000313" key="2">
    <source>
        <dbReference type="EMBL" id="GFU07748.1"/>
    </source>
</evidence>
<dbReference type="OrthoDB" id="6433900at2759"/>
<dbReference type="Gene3D" id="3.30.420.10">
    <property type="entry name" value="Ribonuclease H-like superfamily/Ribonuclease H"/>
    <property type="match status" value="1"/>
</dbReference>
<sequence length="138" mass="15595">MIQKRENVVTFLATDIAFNVFNGGYYVCFHSIFDLTDSVNSQNSRVCVEWIPSHVGVFGNEMADLLAKAEIALPLLPPTNTSCPKYFLCTGQKQILLRESLSFTIGMMEIILVCLYWPKVRNPHRQHWPDCLVASAKA</sequence>
<dbReference type="Proteomes" id="UP000887013">
    <property type="component" value="Unassembled WGS sequence"/>
</dbReference>
<dbReference type="AlphaFoldDB" id="A0A8X6Q5L8"/>
<feature type="transmembrane region" description="Helical" evidence="1">
    <location>
        <begin position="101"/>
        <end position="118"/>
    </location>
</feature>
<accession>A0A8X6Q5L8</accession>
<dbReference type="InterPro" id="IPR036397">
    <property type="entry name" value="RNaseH_sf"/>
</dbReference>
<evidence type="ECO:0000313" key="3">
    <source>
        <dbReference type="Proteomes" id="UP000887013"/>
    </source>
</evidence>
<dbReference type="GO" id="GO:0003676">
    <property type="term" value="F:nucleic acid binding"/>
    <property type="evidence" value="ECO:0007669"/>
    <property type="project" value="InterPro"/>
</dbReference>
<evidence type="ECO:0000256" key="1">
    <source>
        <dbReference type="SAM" id="Phobius"/>
    </source>
</evidence>
<keyword evidence="3" id="KW-1185">Reference proteome</keyword>
<dbReference type="InterPro" id="IPR012337">
    <property type="entry name" value="RNaseH-like_sf"/>
</dbReference>
<keyword evidence="1" id="KW-1133">Transmembrane helix</keyword>
<gene>
    <name evidence="2" type="primary">AVEN_50508_1</name>
    <name evidence="2" type="ORF">NPIL_126221</name>
</gene>
<dbReference type="EMBL" id="BMAW01077722">
    <property type="protein sequence ID" value="GFU07748.1"/>
    <property type="molecule type" value="Genomic_DNA"/>
</dbReference>
<organism evidence="2 3">
    <name type="scientific">Nephila pilipes</name>
    <name type="common">Giant wood spider</name>
    <name type="synonym">Nephila maculata</name>
    <dbReference type="NCBI Taxonomy" id="299642"/>
    <lineage>
        <taxon>Eukaryota</taxon>
        <taxon>Metazoa</taxon>
        <taxon>Ecdysozoa</taxon>
        <taxon>Arthropoda</taxon>
        <taxon>Chelicerata</taxon>
        <taxon>Arachnida</taxon>
        <taxon>Araneae</taxon>
        <taxon>Araneomorphae</taxon>
        <taxon>Entelegynae</taxon>
        <taxon>Araneoidea</taxon>
        <taxon>Nephilidae</taxon>
        <taxon>Nephila</taxon>
    </lineage>
</organism>